<name>A0AAN6WPJ6_9PEZI</name>
<evidence type="ECO:0000256" key="1">
    <source>
        <dbReference type="SAM" id="SignalP"/>
    </source>
</evidence>
<keyword evidence="3" id="KW-1185">Reference proteome</keyword>
<reference evidence="2" key="1">
    <citation type="journal article" date="2023" name="Mol. Phylogenet. Evol.">
        <title>Genome-scale phylogeny and comparative genomics of the fungal order Sordariales.</title>
        <authorList>
            <person name="Hensen N."/>
            <person name="Bonometti L."/>
            <person name="Westerberg I."/>
            <person name="Brannstrom I.O."/>
            <person name="Guillou S."/>
            <person name="Cros-Aarteil S."/>
            <person name="Calhoun S."/>
            <person name="Haridas S."/>
            <person name="Kuo A."/>
            <person name="Mondo S."/>
            <person name="Pangilinan J."/>
            <person name="Riley R."/>
            <person name="LaButti K."/>
            <person name="Andreopoulos B."/>
            <person name="Lipzen A."/>
            <person name="Chen C."/>
            <person name="Yan M."/>
            <person name="Daum C."/>
            <person name="Ng V."/>
            <person name="Clum A."/>
            <person name="Steindorff A."/>
            <person name="Ohm R.A."/>
            <person name="Martin F."/>
            <person name="Silar P."/>
            <person name="Natvig D.O."/>
            <person name="Lalanne C."/>
            <person name="Gautier V."/>
            <person name="Ament-Velasquez S.L."/>
            <person name="Kruys A."/>
            <person name="Hutchinson M.I."/>
            <person name="Powell A.J."/>
            <person name="Barry K."/>
            <person name="Miller A.N."/>
            <person name="Grigoriev I.V."/>
            <person name="Debuchy R."/>
            <person name="Gladieux P."/>
            <person name="Hiltunen Thoren M."/>
            <person name="Johannesson H."/>
        </authorList>
    </citation>
    <scope>NUCLEOTIDE SEQUENCE</scope>
    <source>
        <strain evidence="2">PSN309</strain>
    </source>
</reference>
<proteinExistence type="predicted"/>
<evidence type="ECO:0000313" key="3">
    <source>
        <dbReference type="Proteomes" id="UP001302126"/>
    </source>
</evidence>
<keyword evidence="1" id="KW-0732">Signal</keyword>
<feature type="signal peptide" evidence="1">
    <location>
        <begin position="1"/>
        <end position="19"/>
    </location>
</feature>
<dbReference type="Proteomes" id="UP001302126">
    <property type="component" value="Unassembled WGS sequence"/>
</dbReference>
<sequence>MAMRLFLCSLLLGFPRMSSQTTSELKLLFPAPAEVTPLPVVSASLVAVNGVKTTYELDCLQVQRVTAVTVDDCRWFREAKVTAGGDPETMTLYVSRAGNDITIGVDQATTTVSSTLEGSLACTVSNSLYARCDGHFRSTYTVHYKVATMSRDAFYIVNGTRPFIANAPLPKSDLLGPRHNHCWI</sequence>
<accession>A0AAN6WPJ6</accession>
<reference evidence="2" key="2">
    <citation type="submission" date="2023-05" db="EMBL/GenBank/DDBJ databases">
        <authorList>
            <consortium name="Lawrence Berkeley National Laboratory"/>
            <person name="Steindorff A."/>
            <person name="Hensen N."/>
            <person name="Bonometti L."/>
            <person name="Westerberg I."/>
            <person name="Brannstrom I.O."/>
            <person name="Guillou S."/>
            <person name="Cros-Aarteil S."/>
            <person name="Calhoun S."/>
            <person name="Haridas S."/>
            <person name="Kuo A."/>
            <person name="Mondo S."/>
            <person name="Pangilinan J."/>
            <person name="Riley R."/>
            <person name="Labutti K."/>
            <person name="Andreopoulos B."/>
            <person name="Lipzen A."/>
            <person name="Chen C."/>
            <person name="Yanf M."/>
            <person name="Daum C."/>
            <person name="Ng V."/>
            <person name="Clum A."/>
            <person name="Ohm R."/>
            <person name="Martin F."/>
            <person name="Silar P."/>
            <person name="Natvig D."/>
            <person name="Lalanne C."/>
            <person name="Gautier V."/>
            <person name="Ament-Velasquez S.L."/>
            <person name="Kruys A."/>
            <person name="Hutchinson M.I."/>
            <person name="Powell A.J."/>
            <person name="Barry K."/>
            <person name="Miller A.N."/>
            <person name="Grigoriev I.V."/>
            <person name="Debuchy R."/>
            <person name="Gladieux P."/>
            <person name="Thoren M.H."/>
            <person name="Johannesson H."/>
        </authorList>
    </citation>
    <scope>NUCLEOTIDE SEQUENCE</scope>
    <source>
        <strain evidence="2">PSN309</strain>
    </source>
</reference>
<evidence type="ECO:0000313" key="2">
    <source>
        <dbReference type="EMBL" id="KAK4185636.1"/>
    </source>
</evidence>
<dbReference type="EMBL" id="MU864444">
    <property type="protein sequence ID" value="KAK4185636.1"/>
    <property type="molecule type" value="Genomic_DNA"/>
</dbReference>
<comment type="caution">
    <text evidence="2">The sequence shown here is derived from an EMBL/GenBank/DDBJ whole genome shotgun (WGS) entry which is preliminary data.</text>
</comment>
<dbReference type="AlphaFoldDB" id="A0AAN6WPJ6"/>
<organism evidence="2 3">
    <name type="scientific">Podospora australis</name>
    <dbReference type="NCBI Taxonomy" id="1536484"/>
    <lineage>
        <taxon>Eukaryota</taxon>
        <taxon>Fungi</taxon>
        <taxon>Dikarya</taxon>
        <taxon>Ascomycota</taxon>
        <taxon>Pezizomycotina</taxon>
        <taxon>Sordariomycetes</taxon>
        <taxon>Sordariomycetidae</taxon>
        <taxon>Sordariales</taxon>
        <taxon>Podosporaceae</taxon>
        <taxon>Podospora</taxon>
    </lineage>
</organism>
<evidence type="ECO:0008006" key="4">
    <source>
        <dbReference type="Google" id="ProtNLM"/>
    </source>
</evidence>
<protein>
    <recommendedName>
        <fullName evidence="4">Ig-like domain-containing protein</fullName>
    </recommendedName>
</protein>
<feature type="chain" id="PRO_5042909650" description="Ig-like domain-containing protein" evidence="1">
    <location>
        <begin position="20"/>
        <end position="184"/>
    </location>
</feature>
<gene>
    <name evidence="2" type="ORF">QBC35DRAFT_465424</name>
</gene>